<dbReference type="PANTHER" id="PTHR11649:SF13">
    <property type="entry name" value="ENGB-TYPE G DOMAIN-CONTAINING PROTEIN"/>
    <property type="match status" value="1"/>
</dbReference>
<keyword evidence="4" id="KW-0479">Metal-binding</keyword>
<dbReference type="HOGENOM" id="CLU_851081_0_0_1"/>
<dbReference type="AlphaFoldDB" id="A0A0D3J1U5"/>
<dbReference type="CDD" id="cd01876">
    <property type="entry name" value="YihA_EngB"/>
    <property type="match status" value="1"/>
</dbReference>
<keyword evidence="5" id="KW-0547">Nucleotide-binding</keyword>
<feature type="region of interest" description="Disordered" evidence="10">
    <location>
        <begin position="322"/>
        <end position="347"/>
    </location>
</feature>
<keyword evidence="3" id="KW-0132">Cell division</keyword>
<evidence type="ECO:0000256" key="3">
    <source>
        <dbReference type="ARBA" id="ARBA00022618"/>
    </source>
</evidence>
<dbReference type="eggNOG" id="KOG2486">
    <property type="taxonomic scope" value="Eukaryota"/>
</dbReference>
<evidence type="ECO:0000256" key="10">
    <source>
        <dbReference type="SAM" id="MobiDB-lite"/>
    </source>
</evidence>
<sequence length="347" mass="37746">MSLCSVRERLRRTPLSDAVVRRIRALGLGRERGGAVRLSDEQLREGRRRELGRMGLIRAAANLDELPRAAEAELALAGRSNVGKSSLLNALVGKRSGGTTTRGLAPVQNRPGVTRSLNFYGSERRGARIVDMPGYGFAFASDGATAQWQAAMREFVVSRGGLLRVLLCVDARQSLRALDREFLLMLDREAGVPCLVVMTKCDLVPTSELARRFAVLEADLAELGLRGLRAGVHMVSSRTTAGVPELRRAIAREMPKGWLRFPRGGTEAAEVGGAEAKAGDAAEEEEAEAGAEPLGRTARRQRAKVAAVARLSQRVAAADAWARRKSRLSEQERSSRGRSRRRRQFGG</sequence>
<dbReference type="Gene3D" id="3.40.50.300">
    <property type="entry name" value="P-loop containing nucleotide triphosphate hydrolases"/>
    <property type="match status" value="1"/>
</dbReference>
<dbReference type="GO" id="GO:0005829">
    <property type="term" value="C:cytosol"/>
    <property type="evidence" value="ECO:0007669"/>
    <property type="project" value="TreeGrafter"/>
</dbReference>
<name>A0A0D3J1U5_EMIH1</name>
<keyword evidence="6" id="KW-0460">Magnesium</keyword>
<dbReference type="EnsemblProtists" id="EOD17480">
    <property type="protein sequence ID" value="EOD17480"/>
    <property type="gene ID" value="EMIHUDRAFT_464241"/>
</dbReference>
<keyword evidence="13" id="KW-1185">Reference proteome</keyword>
<evidence type="ECO:0000256" key="9">
    <source>
        <dbReference type="ARBA" id="ARBA00023306"/>
    </source>
</evidence>
<evidence type="ECO:0000256" key="6">
    <source>
        <dbReference type="ARBA" id="ARBA00022842"/>
    </source>
</evidence>
<dbReference type="InterPro" id="IPR006073">
    <property type="entry name" value="GTP-bd"/>
</dbReference>
<protein>
    <recommendedName>
        <fullName evidence="11">EngB-type G domain-containing protein</fullName>
    </recommendedName>
</protein>
<dbReference type="NCBIfam" id="TIGR03598">
    <property type="entry name" value="GTPase_YsxC"/>
    <property type="match status" value="1"/>
</dbReference>
<feature type="region of interest" description="Disordered" evidence="10">
    <location>
        <begin position="270"/>
        <end position="299"/>
    </location>
</feature>
<keyword evidence="7" id="KW-0342">GTP-binding</keyword>
<dbReference type="Pfam" id="PF01926">
    <property type="entry name" value="MMR_HSR1"/>
    <property type="match status" value="1"/>
</dbReference>
<dbReference type="PROSITE" id="PS51706">
    <property type="entry name" value="G_ENGB"/>
    <property type="match status" value="1"/>
</dbReference>
<evidence type="ECO:0000256" key="7">
    <source>
        <dbReference type="ARBA" id="ARBA00023134"/>
    </source>
</evidence>
<evidence type="ECO:0000313" key="12">
    <source>
        <dbReference type="EnsemblProtists" id="EOD17480"/>
    </source>
</evidence>
<dbReference type="GO" id="GO:0005525">
    <property type="term" value="F:GTP binding"/>
    <property type="evidence" value="ECO:0007669"/>
    <property type="project" value="UniProtKB-KW"/>
</dbReference>
<dbReference type="STRING" id="2903.R1DSP3"/>
<dbReference type="PaxDb" id="2903-EOD17480"/>
<organism evidence="12 13">
    <name type="scientific">Emiliania huxleyi (strain CCMP1516)</name>
    <dbReference type="NCBI Taxonomy" id="280463"/>
    <lineage>
        <taxon>Eukaryota</taxon>
        <taxon>Haptista</taxon>
        <taxon>Haptophyta</taxon>
        <taxon>Prymnesiophyceae</taxon>
        <taxon>Isochrysidales</taxon>
        <taxon>Noelaerhabdaceae</taxon>
        <taxon>Emiliania</taxon>
    </lineage>
</organism>
<proteinExistence type="inferred from homology"/>
<reference evidence="12" key="2">
    <citation type="submission" date="2024-10" db="UniProtKB">
        <authorList>
            <consortium name="EnsemblProtists"/>
        </authorList>
    </citation>
    <scope>IDENTIFICATION</scope>
</reference>
<evidence type="ECO:0000259" key="11">
    <source>
        <dbReference type="PROSITE" id="PS51706"/>
    </source>
</evidence>
<feature type="compositionally biased region" description="Basic residues" evidence="10">
    <location>
        <begin position="336"/>
        <end position="347"/>
    </location>
</feature>
<dbReference type="GO" id="GO:0051301">
    <property type="term" value="P:cell division"/>
    <property type="evidence" value="ECO:0007669"/>
    <property type="project" value="UniProtKB-KW"/>
</dbReference>
<evidence type="ECO:0000313" key="13">
    <source>
        <dbReference type="Proteomes" id="UP000013827"/>
    </source>
</evidence>
<dbReference type="SUPFAM" id="SSF52540">
    <property type="entry name" value="P-loop containing nucleoside triphosphate hydrolases"/>
    <property type="match status" value="1"/>
</dbReference>
<evidence type="ECO:0000256" key="4">
    <source>
        <dbReference type="ARBA" id="ARBA00022723"/>
    </source>
</evidence>
<dbReference type="RefSeq" id="XP_005769909.1">
    <property type="nucleotide sequence ID" value="XM_005769852.1"/>
</dbReference>
<reference evidence="13" key="1">
    <citation type="journal article" date="2013" name="Nature">
        <title>Pan genome of the phytoplankton Emiliania underpins its global distribution.</title>
        <authorList>
            <person name="Read B.A."/>
            <person name="Kegel J."/>
            <person name="Klute M.J."/>
            <person name="Kuo A."/>
            <person name="Lefebvre S.C."/>
            <person name="Maumus F."/>
            <person name="Mayer C."/>
            <person name="Miller J."/>
            <person name="Monier A."/>
            <person name="Salamov A."/>
            <person name="Young J."/>
            <person name="Aguilar M."/>
            <person name="Claverie J.M."/>
            <person name="Frickenhaus S."/>
            <person name="Gonzalez K."/>
            <person name="Herman E.K."/>
            <person name="Lin Y.C."/>
            <person name="Napier J."/>
            <person name="Ogata H."/>
            <person name="Sarno A.F."/>
            <person name="Shmutz J."/>
            <person name="Schroeder D."/>
            <person name="de Vargas C."/>
            <person name="Verret F."/>
            <person name="von Dassow P."/>
            <person name="Valentin K."/>
            <person name="Van de Peer Y."/>
            <person name="Wheeler G."/>
            <person name="Dacks J.B."/>
            <person name="Delwiche C.F."/>
            <person name="Dyhrman S.T."/>
            <person name="Glockner G."/>
            <person name="John U."/>
            <person name="Richards T."/>
            <person name="Worden A.Z."/>
            <person name="Zhang X."/>
            <person name="Grigoriev I.V."/>
            <person name="Allen A.E."/>
            <person name="Bidle K."/>
            <person name="Borodovsky M."/>
            <person name="Bowler C."/>
            <person name="Brownlee C."/>
            <person name="Cock J.M."/>
            <person name="Elias M."/>
            <person name="Gladyshev V.N."/>
            <person name="Groth M."/>
            <person name="Guda C."/>
            <person name="Hadaegh A."/>
            <person name="Iglesias-Rodriguez M.D."/>
            <person name="Jenkins J."/>
            <person name="Jones B.M."/>
            <person name="Lawson T."/>
            <person name="Leese F."/>
            <person name="Lindquist E."/>
            <person name="Lobanov A."/>
            <person name="Lomsadze A."/>
            <person name="Malik S.B."/>
            <person name="Marsh M.E."/>
            <person name="Mackinder L."/>
            <person name="Mock T."/>
            <person name="Mueller-Roeber B."/>
            <person name="Pagarete A."/>
            <person name="Parker M."/>
            <person name="Probert I."/>
            <person name="Quesneville H."/>
            <person name="Raines C."/>
            <person name="Rensing S.A."/>
            <person name="Riano-Pachon D.M."/>
            <person name="Richier S."/>
            <person name="Rokitta S."/>
            <person name="Shiraiwa Y."/>
            <person name="Soanes D.M."/>
            <person name="van der Giezen M."/>
            <person name="Wahlund T.M."/>
            <person name="Williams B."/>
            <person name="Wilson W."/>
            <person name="Wolfe G."/>
            <person name="Wurch L.L."/>
        </authorList>
    </citation>
    <scope>NUCLEOTIDE SEQUENCE</scope>
</reference>
<dbReference type="PANTHER" id="PTHR11649">
    <property type="entry name" value="MSS1/TRME-RELATED GTP-BINDING PROTEIN"/>
    <property type="match status" value="1"/>
</dbReference>
<feature type="domain" description="EngB-type G" evidence="11">
    <location>
        <begin position="70"/>
        <end position="256"/>
    </location>
</feature>
<dbReference type="Proteomes" id="UP000013827">
    <property type="component" value="Unassembled WGS sequence"/>
</dbReference>
<comment type="cofactor">
    <cofactor evidence="1">
        <name>Mg(2+)</name>
        <dbReference type="ChEBI" id="CHEBI:18420"/>
    </cofactor>
</comment>
<comment type="similarity">
    <text evidence="2">Belongs to the TRAFAC class TrmE-Era-EngA-EngB-Septin-like GTPase superfamily. EngB GTPase family.</text>
</comment>
<dbReference type="OMA" id="KNIMMTS"/>
<dbReference type="GeneID" id="17263630"/>
<evidence type="ECO:0000256" key="1">
    <source>
        <dbReference type="ARBA" id="ARBA00001946"/>
    </source>
</evidence>
<keyword evidence="8" id="KW-0717">Septation</keyword>
<evidence type="ECO:0000256" key="2">
    <source>
        <dbReference type="ARBA" id="ARBA00009638"/>
    </source>
</evidence>
<accession>A0A0D3J1U5</accession>
<keyword evidence="9" id="KW-0131">Cell cycle</keyword>
<dbReference type="InterPro" id="IPR027417">
    <property type="entry name" value="P-loop_NTPase"/>
</dbReference>
<evidence type="ECO:0000256" key="8">
    <source>
        <dbReference type="ARBA" id="ARBA00023210"/>
    </source>
</evidence>
<dbReference type="GO" id="GO:0046872">
    <property type="term" value="F:metal ion binding"/>
    <property type="evidence" value="ECO:0007669"/>
    <property type="project" value="UniProtKB-KW"/>
</dbReference>
<dbReference type="InterPro" id="IPR030393">
    <property type="entry name" value="G_ENGB_dom"/>
</dbReference>
<dbReference type="KEGG" id="ehx:EMIHUDRAFT_464241"/>
<dbReference type="InterPro" id="IPR019987">
    <property type="entry name" value="GTP-bd_ribosome_bio_YsxC"/>
</dbReference>
<evidence type="ECO:0000256" key="5">
    <source>
        <dbReference type="ARBA" id="ARBA00022741"/>
    </source>
</evidence>